<dbReference type="AlphaFoldDB" id="A0A8C6UGV0"/>
<keyword evidence="2" id="KW-1185">Reference proteome</keyword>
<accession>A0A8C6UGV0</accession>
<protein>
    <recommendedName>
        <fullName evidence="3">PARP catalytic domain-containing protein</fullName>
    </recommendedName>
</protein>
<dbReference type="Ensembl" id="ENSNMLT00000037605.1">
    <property type="protein sequence ID" value="ENSNMLP00000033754.1"/>
    <property type="gene ID" value="ENSNMLG00000021094.1"/>
</dbReference>
<dbReference type="PANTHER" id="PTHR36542:SF2">
    <property type="entry name" value="GIG2-LIKE PROTEIN DRED-RELATED"/>
    <property type="match status" value="1"/>
</dbReference>
<reference evidence="1" key="1">
    <citation type="submission" date="2025-08" db="UniProtKB">
        <authorList>
            <consortium name="Ensembl"/>
        </authorList>
    </citation>
    <scope>IDENTIFICATION</scope>
</reference>
<dbReference type="PANTHER" id="PTHR36542">
    <property type="entry name" value="GIG2-LIKE PROTEIN DRED-RELATED"/>
    <property type="match status" value="1"/>
</dbReference>
<sequence>MYHGIRSRSAELIQESGFEQSEDGTLGRGVYLSRNLQKASRYPRRCPEKDRVVIRVFVNVGKVIAINYQGHLLQKTWYTHYDTAWVPPNCGVGRGNLEKNCVWDPKKSKSTSSSGQWPPEHCPFIGLLDLIFI</sequence>
<name>A0A8C6UGV0_9GOBI</name>
<dbReference type="Proteomes" id="UP000694523">
    <property type="component" value="Unplaced"/>
</dbReference>
<dbReference type="GO" id="GO:0005737">
    <property type="term" value="C:cytoplasm"/>
    <property type="evidence" value="ECO:0007669"/>
    <property type="project" value="TreeGrafter"/>
</dbReference>
<organism evidence="1 2">
    <name type="scientific">Neogobius melanostomus</name>
    <name type="common">round goby</name>
    <dbReference type="NCBI Taxonomy" id="47308"/>
    <lineage>
        <taxon>Eukaryota</taxon>
        <taxon>Metazoa</taxon>
        <taxon>Chordata</taxon>
        <taxon>Craniata</taxon>
        <taxon>Vertebrata</taxon>
        <taxon>Euteleostomi</taxon>
        <taxon>Actinopterygii</taxon>
        <taxon>Neopterygii</taxon>
        <taxon>Teleostei</taxon>
        <taxon>Neoteleostei</taxon>
        <taxon>Acanthomorphata</taxon>
        <taxon>Gobiaria</taxon>
        <taxon>Gobiiformes</taxon>
        <taxon>Gobioidei</taxon>
        <taxon>Gobiidae</taxon>
        <taxon>Benthophilinae</taxon>
        <taxon>Neogobiini</taxon>
        <taxon>Neogobius</taxon>
    </lineage>
</organism>
<reference evidence="1" key="2">
    <citation type="submission" date="2025-09" db="UniProtKB">
        <authorList>
            <consortium name="Ensembl"/>
        </authorList>
    </citation>
    <scope>IDENTIFICATION</scope>
</reference>
<evidence type="ECO:0008006" key="3">
    <source>
        <dbReference type="Google" id="ProtNLM"/>
    </source>
</evidence>
<dbReference type="SUPFAM" id="SSF56399">
    <property type="entry name" value="ADP-ribosylation"/>
    <property type="match status" value="1"/>
</dbReference>
<evidence type="ECO:0000313" key="1">
    <source>
        <dbReference type="Ensembl" id="ENSNMLP00000033754.1"/>
    </source>
</evidence>
<evidence type="ECO:0000313" key="2">
    <source>
        <dbReference type="Proteomes" id="UP000694523"/>
    </source>
</evidence>
<dbReference type="Gene3D" id="3.90.175.10">
    <property type="entry name" value="Diphtheria Toxin, domain 1"/>
    <property type="match status" value="1"/>
</dbReference>
<proteinExistence type="predicted"/>